<dbReference type="SUPFAM" id="SSF89447">
    <property type="entry name" value="AbrB/MazE/MraZ-like"/>
    <property type="match status" value="1"/>
</dbReference>
<dbReference type="InterPro" id="IPR037914">
    <property type="entry name" value="SpoVT-AbrB_sf"/>
</dbReference>
<sequence length="74" mass="8711">MAITNKMFQDRAQKYEKDIGILISKEMIDELKIVVETKFSLYIEGDRLVIEPKQMNLSIKEIVDLITEENKHNQ</sequence>
<protein>
    <submittedName>
        <fullName evidence="1">Uncharacterized protein</fullName>
    </submittedName>
</protein>
<accession>A0ABW8USF9</accession>
<gene>
    <name evidence="1" type="ORF">ACEN37_11660</name>
</gene>
<evidence type="ECO:0000313" key="2">
    <source>
        <dbReference type="Proteomes" id="UP001625374"/>
    </source>
</evidence>
<dbReference type="RefSeq" id="WP_407124405.1">
    <property type="nucleotide sequence ID" value="NZ_JBGQQI010000053.1"/>
</dbReference>
<reference evidence="1 2" key="1">
    <citation type="submission" date="2024-08" db="EMBL/GenBank/DDBJ databases">
        <authorList>
            <person name="Arias E."/>
        </authorList>
    </citation>
    <scope>NUCLEOTIDE SEQUENCE [LARGE SCALE GENOMIC DNA]</scope>
    <source>
        <strain evidence="1 2">FAM 24106</strain>
    </source>
</reference>
<organism evidence="1 2">
    <name type="scientific">Marinilactibacillus psychrotolerans</name>
    <dbReference type="NCBI Taxonomy" id="191770"/>
    <lineage>
        <taxon>Bacteria</taxon>
        <taxon>Bacillati</taxon>
        <taxon>Bacillota</taxon>
        <taxon>Bacilli</taxon>
        <taxon>Lactobacillales</taxon>
        <taxon>Carnobacteriaceae</taxon>
        <taxon>Marinilactibacillus</taxon>
    </lineage>
</organism>
<dbReference type="Proteomes" id="UP001625374">
    <property type="component" value="Unassembled WGS sequence"/>
</dbReference>
<dbReference type="Gene3D" id="2.10.260.10">
    <property type="match status" value="1"/>
</dbReference>
<evidence type="ECO:0000313" key="1">
    <source>
        <dbReference type="EMBL" id="MFL2103903.1"/>
    </source>
</evidence>
<proteinExistence type="predicted"/>
<keyword evidence="2" id="KW-1185">Reference proteome</keyword>
<comment type="caution">
    <text evidence="1">The sequence shown here is derived from an EMBL/GenBank/DDBJ whole genome shotgun (WGS) entry which is preliminary data.</text>
</comment>
<dbReference type="EMBL" id="JBGQQK010000051">
    <property type="protein sequence ID" value="MFL2103903.1"/>
    <property type="molecule type" value="Genomic_DNA"/>
</dbReference>
<name>A0ABW8USF9_9LACT</name>